<name>M6UNN6_9LEPT</name>
<proteinExistence type="predicted"/>
<organism evidence="1 2">
    <name type="scientific">Leptospira santarosai str. ZUN179</name>
    <dbReference type="NCBI Taxonomy" id="1049985"/>
    <lineage>
        <taxon>Bacteria</taxon>
        <taxon>Pseudomonadati</taxon>
        <taxon>Spirochaetota</taxon>
        <taxon>Spirochaetia</taxon>
        <taxon>Leptospirales</taxon>
        <taxon>Leptospiraceae</taxon>
        <taxon>Leptospira</taxon>
    </lineage>
</organism>
<evidence type="ECO:0000313" key="2">
    <source>
        <dbReference type="Proteomes" id="UP000012160"/>
    </source>
</evidence>
<accession>M6UNN6</accession>
<comment type="caution">
    <text evidence="1">The sequence shown here is derived from an EMBL/GenBank/DDBJ whole genome shotgun (WGS) entry which is preliminary data.</text>
</comment>
<dbReference type="AlphaFoldDB" id="M6UNN6"/>
<sequence length="200" mass="23247">MGIDRFLNHFRRCSRRVSRILGASSNSSCVKKEWKEKLGRLSFLWNQTVSFFVLRDQILYQNLSQKRLESRSLWIARFCFAKSQHFAERPNSANAFLRIGVQGETMSFRSAAFGYLAYYGSLIFALQRAFDYAPLSTAISLTMDRSSLLCKEPSITLRYLRLSRSLWIAHLCFAKSLRLRSAIYGYLALYGSLDRFWDTL</sequence>
<dbReference type="EMBL" id="AHOQ02000039">
    <property type="protein sequence ID" value="EMO44401.1"/>
    <property type="molecule type" value="Genomic_DNA"/>
</dbReference>
<dbReference type="Proteomes" id="UP000012160">
    <property type="component" value="Unassembled WGS sequence"/>
</dbReference>
<evidence type="ECO:0000313" key="1">
    <source>
        <dbReference type="EMBL" id="EMO44401.1"/>
    </source>
</evidence>
<reference evidence="1 2" key="1">
    <citation type="submission" date="2013-01" db="EMBL/GenBank/DDBJ databases">
        <authorList>
            <person name="Harkins D.M."/>
            <person name="Durkin A.S."/>
            <person name="Brinkac L.M."/>
            <person name="Haft D.H."/>
            <person name="Selengut J.D."/>
            <person name="Sanka R."/>
            <person name="DePew J."/>
            <person name="Purushe J."/>
            <person name="Matthias M.A."/>
            <person name="Vinetz J.M."/>
            <person name="Sutton G.G."/>
            <person name="Nierman W.C."/>
            <person name="Fouts D.E."/>
        </authorList>
    </citation>
    <scope>NUCLEOTIDE SEQUENCE [LARGE SCALE GENOMIC DNA]</scope>
    <source>
        <strain evidence="1 2">ZUN179</strain>
    </source>
</reference>
<gene>
    <name evidence="1" type="ORF">LEP1GSC187_3954</name>
</gene>
<protein>
    <submittedName>
        <fullName evidence="1">Uncharacterized protein</fullName>
    </submittedName>
</protein>